<dbReference type="Pfam" id="PF25521">
    <property type="entry name" value="WHD_TANC1"/>
    <property type="match status" value="1"/>
</dbReference>
<feature type="compositionally biased region" description="Polar residues" evidence="8">
    <location>
        <begin position="867"/>
        <end position="896"/>
    </location>
</feature>
<evidence type="ECO:0000256" key="8">
    <source>
        <dbReference type="SAM" id="MobiDB-lite"/>
    </source>
</evidence>
<dbReference type="Gene3D" id="1.25.40.20">
    <property type="entry name" value="Ankyrin repeat-containing domain"/>
    <property type="match status" value="2"/>
</dbReference>
<sequence>MDVVTSFLFLRQDQCPNVLSPSFREWLIRREDGDSPNFLCDYRKRALLEGNKFVYSNLTCQGWPCIDSILDEQIQCPLKKDAAFELGHHILKAHSTKQSADTSLWVRFTARELQAIWMQLSTDDVSGCLVTKRNLFSPNIKVSRLLLLAGANPNQKTDVMNCAPILCVASREGHADMVSLLLEFGADVNITCDRGLSALCHAAIGGDLELLRMLLIKKAKLTHTDKAGKCAAVHAAEFGHLALVSFMLQGDWSKEDTTVHTRQRVAQQAFAAAAGHGHRDVCTFLLDLPDPSVPSHGLVVLDDVDTLQGDTALTSACMQGRTDIVKFLLKRGASVKTTNQAQMTPLICAVRKGHWEIVDILLFHRASLVDVDRHGRTPLMLAAGEGHLRYLKFFSVKVLQLGQWLLPSQTSSCYFSRKLMDDGNALYKDIPGAIDFSSKALEIKPQCFEAFYSRARAKRAIRQFASALQDLLEAVKLAPSNREVRRLLVRVKEECKEEAKREREAQQAHPVLEKVGSKDSEKEQTPDSGLAGSQPGSGEASQGEVSETENQSEALSQKNEPISERTESSDQQSSSQTETLDGSKDFQGFHSQQLTDSMKGDPVGTAAEPAAGPEDASLIIAREIANGAIQQPLARRSKTVKTSSRPPSIEVASSEPVFSGVVKFKPVGQSGTISQHEMASRQESEKEQQAGAKGKSSGGVPPLDLELEAKRLSLEERKMLLMSGAQEPITSESTESGDIALRPKKGFVKNVAKRLSGAHSPEMNNGNVTLQQHQQDDKSPNQRRHQAVSRRDVPPQAERAPSIASKESQEDYQATHSSSTSWDSEGDKGSSSYRQMNNSTSNGGNSFQQERGGEGSESSGGPVPYPQIQTARSVDQVESQVATNPALSSASRVSSQDGRRTQSEFPRPTGAHTIFIGPTAL</sequence>
<dbReference type="Pfam" id="PF12796">
    <property type="entry name" value="Ank_2"/>
    <property type="match status" value="2"/>
</dbReference>
<dbReference type="InterPro" id="IPR058056">
    <property type="entry name" value="WH_TANC1/2"/>
</dbReference>
<dbReference type="EMBL" id="MRZV01001262">
    <property type="protein sequence ID" value="PIK39219.1"/>
    <property type="molecule type" value="Genomic_DNA"/>
</dbReference>
<feature type="compositionally biased region" description="Polar residues" evidence="8">
    <location>
        <begin position="534"/>
        <end position="560"/>
    </location>
</feature>
<dbReference type="InterPro" id="IPR019734">
    <property type="entry name" value="TPR_rpt"/>
</dbReference>
<dbReference type="PANTHER" id="PTHR24166:SF55">
    <property type="entry name" value="ROLLING PEBBLES, ISOFORM B"/>
    <property type="match status" value="1"/>
</dbReference>
<organism evidence="10 11">
    <name type="scientific">Stichopus japonicus</name>
    <name type="common">Sea cucumber</name>
    <dbReference type="NCBI Taxonomy" id="307972"/>
    <lineage>
        <taxon>Eukaryota</taxon>
        <taxon>Metazoa</taxon>
        <taxon>Echinodermata</taxon>
        <taxon>Eleutherozoa</taxon>
        <taxon>Echinozoa</taxon>
        <taxon>Holothuroidea</taxon>
        <taxon>Aspidochirotacea</taxon>
        <taxon>Aspidochirotida</taxon>
        <taxon>Stichopodidae</taxon>
        <taxon>Apostichopus</taxon>
    </lineage>
</organism>
<feature type="compositionally biased region" description="Basic and acidic residues" evidence="8">
    <location>
        <begin position="499"/>
        <end position="525"/>
    </location>
</feature>
<dbReference type="SUPFAM" id="SSF48403">
    <property type="entry name" value="Ankyrin repeat"/>
    <property type="match status" value="1"/>
</dbReference>
<dbReference type="PANTHER" id="PTHR24166">
    <property type="entry name" value="ROLLING PEBBLES, ISOFORM B"/>
    <property type="match status" value="1"/>
</dbReference>
<protein>
    <recommendedName>
        <fullName evidence="9">TANC1/2-like winged helix domain-containing protein</fullName>
    </recommendedName>
</protein>
<dbReference type="Gene3D" id="1.25.40.10">
    <property type="entry name" value="Tetratricopeptide repeat domain"/>
    <property type="match status" value="1"/>
</dbReference>
<evidence type="ECO:0000256" key="4">
    <source>
        <dbReference type="ARBA" id="ARBA00034110"/>
    </source>
</evidence>
<dbReference type="PROSITE" id="PS50005">
    <property type="entry name" value="TPR"/>
    <property type="match status" value="1"/>
</dbReference>
<comment type="caution">
    <text evidence="10">The sequence shown here is derived from an EMBL/GenBank/DDBJ whole genome shotgun (WGS) entry which is preliminary data.</text>
</comment>
<dbReference type="STRING" id="307972.A0A2G8JU40"/>
<feature type="region of interest" description="Disordered" evidence="8">
    <location>
        <begin position="499"/>
        <end position="656"/>
    </location>
</feature>
<dbReference type="AlphaFoldDB" id="A0A2G8JU40"/>
<keyword evidence="11" id="KW-1185">Reference proteome</keyword>
<evidence type="ECO:0000256" key="5">
    <source>
        <dbReference type="ARBA" id="ARBA00038259"/>
    </source>
</evidence>
<evidence type="ECO:0000256" key="3">
    <source>
        <dbReference type="ARBA" id="ARBA00023043"/>
    </source>
</evidence>
<dbReference type="OrthoDB" id="5958958at2759"/>
<keyword evidence="7" id="KW-0802">TPR repeat</keyword>
<comment type="subcellular location">
    <subcellularLocation>
        <location evidence="4">Postsynapse</location>
    </subcellularLocation>
</comment>
<evidence type="ECO:0000313" key="10">
    <source>
        <dbReference type="EMBL" id="PIK39219.1"/>
    </source>
</evidence>
<feature type="repeat" description="ANK" evidence="6">
    <location>
        <begin position="308"/>
        <end position="340"/>
    </location>
</feature>
<feature type="compositionally biased region" description="Low complexity" evidence="8">
    <location>
        <begin position="569"/>
        <end position="579"/>
    </location>
</feature>
<dbReference type="Pfam" id="PF00023">
    <property type="entry name" value="Ank"/>
    <property type="match status" value="1"/>
</dbReference>
<keyword evidence="2" id="KW-0770">Synapse</keyword>
<evidence type="ECO:0000256" key="2">
    <source>
        <dbReference type="ARBA" id="ARBA00023018"/>
    </source>
</evidence>
<accession>A0A2G8JU40</accession>
<proteinExistence type="inferred from homology"/>
<feature type="repeat" description="ANK" evidence="6">
    <location>
        <begin position="194"/>
        <end position="226"/>
    </location>
</feature>
<evidence type="ECO:0000256" key="1">
    <source>
        <dbReference type="ARBA" id="ARBA00022737"/>
    </source>
</evidence>
<dbReference type="InterPro" id="IPR050889">
    <property type="entry name" value="Dendritic_Spine_Reg/Scaffold"/>
</dbReference>
<keyword evidence="3 6" id="KW-0040">ANK repeat</keyword>
<dbReference type="PROSITE" id="PS50088">
    <property type="entry name" value="ANK_REPEAT"/>
    <property type="match status" value="3"/>
</dbReference>
<dbReference type="InterPro" id="IPR011990">
    <property type="entry name" value="TPR-like_helical_dom_sf"/>
</dbReference>
<feature type="repeat" description="TPR" evidence="7">
    <location>
        <begin position="448"/>
        <end position="481"/>
    </location>
</feature>
<evidence type="ECO:0000256" key="6">
    <source>
        <dbReference type="PROSITE-ProRule" id="PRU00023"/>
    </source>
</evidence>
<dbReference type="SUPFAM" id="SSF48452">
    <property type="entry name" value="TPR-like"/>
    <property type="match status" value="1"/>
</dbReference>
<dbReference type="PROSITE" id="PS50297">
    <property type="entry name" value="ANK_REP_REGION"/>
    <property type="match status" value="2"/>
</dbReference>
<gene>
    <name evidence="10" type="ORF">BSL78_23938</name>
</gene>
<feature type="region of interest" description="Disordered" evidence="8">
    <location>
        <begin position="669"/>
        <end position="709"/>
    </location>
</feature>
<feature type="region of interest" description="Disordered" evidence="8">
    <location>
        <begin position="723"/>
        <end position="921"/>
    </location>
</feature>
<feature type="domain" description="TANC1/2-like winged helix" evidence="9">
    <location>
        <begin position="2"/>
        <end position="125"/>
    </location>
</feature>
<feature type="compositionally biased region" description="Polar residues" evidence="8">
    <location>
        <begin position="762"/>
        <end position="773"/>
    </location>
</feature>
<dbReference type="SMART" id="SM00248">
    <property type="entry name" value="ANK"/>
    <property type="match status" value="5"/>
</dbReference>
<feature type="compositionally biased region" description="Polar residues" evidence="8">
    <location>
        <begin position="811"/>
        <end position="849"/>
    </location>
</feature>
<evidence type="ECO:0000313" key="11">
    <source>
        <dbReference type="Proteomes" id="UP000230750"/>
    </source>
</evidence>
<evidence type="ECO:0000256" key="7">
    <source>
        <dbReference type="PROSITE-ProRule" id="PRU00339"/>
    </source>
</evidence>
<dbReference type="InterPro" id="IPR002110">
    <property type="entry name" value="Ankyrin_rpt"/>
</dbReference>
<reference evidence="10 11" key="1">
    <citation type="journal article" date="2017" name="PLoS Biol.">
        <title>The sea cucumber genome provides insights into morphological evolution and visceral regeneration.</title>
        <authorList>
            <person name="Zhang X."/>
            <person name="Sun L."/>
            <person name="Yuan J."/>
            <person name="Sun Y."/>
            <person name="Gao Y."/>
            <person name="Zhang L."/>
            <person name="Li S."/>
            <person name="Dai H."/>
            <person name="Hamel J.F."/>
            <person name="Liu C."/>
            <person name="Yu Y."/>
            <person name="Liu S."/>
            <person name="Lin W."/>
            <person name="Guo K."/>
            <person name="Jin S."/>
            <person name="Xu P."/>
            <person name="Storey K.B."/>
            <person name="Huan P."/>
            <person name="Zhang T."/>
            <person name="Zhou Y."/>
            <person name="Zhang J."/>
            <person name="Lin C."/>
            <person name="Li X."/>
            <person name="Xing L."/>
            <person name="Huo D."/>
            <person name="Sun M."/>
            <person name="Wang L."/>
            <person name="Mercier A."/>
            <person name="Li F."/>
            <person name="Yang H."/>
            <person name="Xiang J."/>
        </authorList>
    </citation>
    <scope>NUCLEOTIDE SEQUENCE [LARGE SCALE GENOMIC DNA]</scope>
    <source>
        <strain evidence="10">Shaxun</strain>
        <tissue evidence="10">Muscle</tissue>
    </source>
</reference>
<feature type="compositionally biased region" description="Basic and acidic residues" evidence="8">
    <location>
        <begin position="678"/>
        <end position="688"/>
    </location>
</feature>
<dbReference type="InterPro" id="IPR036770">
    <property type="entry name" value="Ankyrin_rpt-contain_sf"/>
</dbReference>
<comment type="similarity">
    <text evidence="5">Belongs to the TANC family.</text>
</comment>
<name>A0A2G8JU40_STIJA</name>
<evidence type="ECO:0000259" key="9">
    <source>
        <dbReference type="Pfam" id="PF25521"/>
    </source>
</evidence>
<dbReference type="Proteomes" id="UP000230750">
    <property type="component" value="Unassembled WGS sequence"/>
</dbReference>
<feature type="repeat" description="ANK" evidence="6">
    <location>
        <begin position="166"/>
        <end position="193"/>
    </location>
</feature>
<dbReference type="GO" id="GO:0098794">
    <property type="term" value="C:postsynapse"/>
    <property type="evidence" value="ECO:0007669"/>
    <property type="project" value="UniProtKB-SubCell"/>
</dbReference>
<keyword evidence="1" id="KW-0677">Repeat</keyword>